<dbReference type="EMBL" id="CP022419">
    <property type="protein sequence ID" value="ASM75442.1"/>
    <property type="molecule type" value="Genomic_DNA"/>
</dbReference>
<dbReference type="PIRSF" id="PIRSF037112">
    <property type="entry name" value="Antirestriction_ArdC"/>
    <property type="match status" value="1"/>
</dbReference>
<dbReference type="InterPro" id="IPR017113">
    <property type="entry name" value="Antirestriction_ArdC"/>
</dbReference>
<dbReference type="RefSeq" id="WP_089423425.1">
    <property type="nucleotide sequence ID" value="NZ_CP022419.1"/>
</dbReference>
<proteinExistence type="predicted"/>
<dbReference type="AlphaFoldDB" id="A0A221K8V9"/>
<geneLocation type="plasmid" evidence="3 4">
    <name>pSMR1-4</name>
</geneLocation>
<dbReference type="GO" id="GO:0016779">
    <property type="term" value="F:nucleotidyltransferase activity"/>
    <property type="evidence" value="ECO:0007669"/>
    <property type="project" value="UniProtKB-KW"/>
</dbReference>
<evidence type="ECO:0000259" key="2">
    <source>
        <dbReference type="Pfam" id="PF18818"/>
    </source>
</evidence>
<keyword evidence="4" id="KW-1185">Reference proteome</keyword>
<sequence length="313" mass="35127">MARSRTSKFDASEAITNELIRIIERGVLPWRKPWTAGGSARPLRHNSEPYQGVNNFLLTMRTLMAGYTSPFWMTVPQANTLGAKIRKGERSSVVVYYGQSRTQSDDEQDTNDGDTEEARVFRFQKSYRVFNADQIEGLPDAFYPDACSVPDHAPSAPSAPIPHMQAFFDAIDITTVFGGTEARYNPPVDKVFMPSIERFKDPLNFYGVWAHELAHATKAPHRLNRDYGLSRFGNTAYSREEIVAELTSCFLGQELGFTAHTLELNASYLYHWLRVLRSDKTAIFKHAADAQKACDYLIARSEAGRVGATDQAA</sequence>
<dbReference type="Proteomes" id="UP000199754">
    <property type="component" value="Plasmid pSMR1-4"/>
</dbReference>
<dbReference type="OrthoDB" id="9792687at2"/>
<dbReference type="EC" id="2.7.7.-" evidence="3"/>
<dbReference type="KEGG" id="spse:SULPSESMR1_04250"/>
<dbReference type="InterPro" id="IPR013610">
    <property type="entry name" value="ArdC_N"/>
</dbReference>
<reference evidence="3 4" key="1">
    <citation type="submission" date="2017-07" db="EMBL/GenBank/DDBJ databases">
        <title>Genome Sequence of Sulfitobacter pseudonitzschiae Strain SMR1 Isolated from a culture of the Diatom Skeletonema marinoi.</title>
        <authorList>
            <person name="Topel M."/>
            <person name="Pinder M.I.M."/>
            <person name="Johansson O.N."/>
            <person name="Kourtchenko O."/>
            <person name="Godhe A."/>
            <person name="Clarke A.K."/>
        </authorList>
    </citation>
    <scope>NUCLEOTIDE SEQUENCE [LARGE SCALE GENOMIC DNA]</scope>
    <source>
        <strain evidence="3 4">SMR1</strain>
        <plasmid evidence="3 4">pSMR1-4</plasmid>
    </source>
</reference>
<keyword evidence="3" id="KW-0808">Transferase</keyword>
<feature type="domain" description="N-terminal" evidence="1">
    <location>
        <begin position="10"/>
        <end position="130"/>
    </location>
</feature>
<dbReference type="InterPro" id="IPR041459">
    <property type="entry name" value="MPTase-PolyVal"/>
</dbReference>
<organism evidence="3 4">
    <name type="scientific">Pseudosulfitobacter pseudonitzschiae</name>
    <dbReference type="NCBI Taxonomy" id="1402135"/>
    <lineage>
        <taxon>Bacteria</taxon>
        <taxon>Pseudomonadati</taxon>
        <taxon>Pseudomonadota</taxon>
        <taxon>Alphaproteobacteria</taxon>
        <taxon>Rhodobacterales</taxon>
        <taxon>Roseobacteraceae</taxon>
        <taxon>Pseudosulfitobacter</taxon>
    </lineage>
</organism>
<dbReference type="GO" id="GO:0003697">
    <property type="term" value="F:single-stranded DNA binding"/>
    <property type="evidence" value="ECO:0007669"/>
    <property type="project" value="InterPro"/>
</dbReference>
<keyword evidence="3" id="KW-0614">Plasmid</keyword>
<evidence type="ECO:0000313" key="3">
    <source>
        <dbReference type="EMBL" id="ASM75442.1"/>
    </source>
</evidence>
<accession>A0A221K8V9</accession>
<protein>
    <submittedName>
        <fullName evidence="3">DNA primase TraC</fullName>
        <ecNumber evidence="3">2.7.7.-</ecNumber>
    </submittedName>
</protein>
<evidence type="ECO:0000259" key="1">
    <source>
        <dbReference type="Pfam" id="PF08401"/>
    </source>
</evidence>
<keyword evidence="3" id="KW-0548">Nucleotidyltransferase</keyword>
<gene>
    <name evidence="3" type="primary">traC</name>
    <name evidence="3" type="ORF">SULPSESMR1_04250</name>
</gene>
<name>A0A221K8V9_9RHOB</name>
<dbReference type="Pfam" id="PF18818">
    <property type="entry name" value="MPTase-PolyVal"/>
    <property type="match status" value="1"/>
</dbReference>
<dbReference type="Pfam" id="PF08401">
    <property type="entry name" value="ArdcN"/>
    <property type="match status" value="1"/>
</dbReference>
<feature type="domain" description="Polyvalent protein metallopeptidase" evidence="2">
    <location>
        <begin position="163"/>
        <end position="288"/>
    </location>
</feature>
<evidence type="ECO:0000313" key="4">
    <source>
        <dbReference type="Proteomes" id="UP000199754"/>
    </source>
</evidence>